<dbReference type="EMBL" id="WBOF01000002">
    <property type="protein sequence ID" value="MQS16475.1"/>
    <property type="molecule type" value="Genomic_DNA"/>
</dbReference>
<keyword evidence="3" id="KW-1185">Reference proteome</keyword>
<evidence type="ECO:0000256" key="1">
    <source>
        <dbReference type="SAM" id="SignalP"/>
    </source>
</evidence>
<proteinExistence type="predicted"/>
<dbReference type="Proteomes" id="UP000450000">
    <property type="component" value="Unassembled WGS sequence"/>
</dbReference>
<accession>A0A6N7L025</accession>
<name>A0A6N7L025_9ACTN</name>
<evidence type="ECO:0000313" key="3">
    <source>
        <dbReference type="Proteomes" id="UP000450000"/>
    </source>
</evidence>
<organism evidence="2 3">
    <name type="scientific">Streptomyces kaniharaensis</name>
    <dbReference type="NCBI Taxonomy" id="212423"/>
    <lineage>
        <taxon>Bacteria</taxon>
        <taxon>Bacillati</taxon>
        <taxon>Actinomycetota</taxon>
        <taxon>Actinomycetes</taxon>
        <taxon>Kitasatosporales</taxon>
        <taxon>Streptomycetaceae</taxon>
        <taxon>Streptomyces</taxon>
    </lineage>
</organism>
<gene>
    <name evidence="2" type="ORF">F7Q99_30845</name>
</gene>
<feature type="signal peptide" evidence="1">
    <location>
        <begin position="1"/>
        <end position="19"/>
    </location>
</feature>
<reference evidence="2 3" key="1">
    <citation type="submission" date="2019-09" db="EMBL/GenBank/DDBJ databases">
        <title>Genome Sequences of Streptomyces kaniharaensis ATCC 21070.</title>
        <authorList>
            <person name="Zhu W."/>
            <person name="De Crecy-Lagard V."/>
            <person name="Richards N.G."/>
        </authorList>
    </citation>
    <scope>NUCLEOTIDE SEQUENCE [LARGE SCALE GENOMIC DNA]</scope>
    <source>
        <strain evidence="2 3">SF-557</strain>
    </source>
</reference>
<feature type="chain" id="PRO_5039510893" evidence="1">
    <location>
        <begin position="20"/>
        <end position="119"/>
    </location>
</feature>
<comment type="caution">
    <text evidence="2">The sequence shown here is derived from an EMBL/GenBank/DDBJ whole genome shotgun (WGS) entry which is preliminary data.</text>
</comment>
<dbReference type="AlphaFoldDB" id="A0A6N7L025"/>
<evidence type="ECO:0000313" key="2">
    <source>
        <dbReference type="EMBL" id="MQS16475.1"/>
    </source>
</evidence>
<keyword evidence="1" id="KW-0732">Signal</keyword>
<sequence>MLFIALAFMAGRIALAGQAVDSAAEDAARDASIVRNPNAAASAAASAARQTLARQGLQCQGDPSVSVSVSLGPTGTGGTVTATVVCDVALSDLAFPGAPGTHTIRSTFTSAIDRFVERR</sequence>
<protein>
    <submittedName>
        <fullName evidence="2">Pilus assembly protein</fullName>
    </submittedName>
</protein>